<evidence type="ECO:0008006" key="2">
    <source>
        <dbReference type="Google" id="ProtNLM"/>
    </source>
</evidence>
<organism evidence="1">
    <name type="scientific">viral metagenome</name>
    <dbReference type="NCBI Taxonomy" id="1070528"/>
    <lineage>
        <taxon>unclassified sequences</taxon>
        <taxon>metagenomes</taxon>
        <taxon>organismal metagenomes</taxon>
    </lineage>
</organism>
<dbReference type="GO" id="GO:0046782">
    <property type="term" value="P:regulation of viral transcription"/>
    <property type="evidence" value="ECO:0007669"/>
    <property type="project" value="InterPro"/>
</dbReference>
<name>A0A6C0DCN6_9ZZZZ</name>
<evidence type="ECO:0000313" key="1">
    <source>
        <dbReference type="EMBL" id="QHT14267.1"/>
    </source>
</evidence>
<dbReference type="InterPro" id="IPR007031">
    <property type="entry name" value="Poxvirus_VLTF3"/>
</dbReference>
<dbReference type="AlphaFoldDB" id="A0A6C0DCN6"/>
<dbReference type="EMBL" id="MN739580">
    <property type="protein sequence ID" value="QHT14267.1"/>
    <property type="molecule type" value="Genomic_DNA"/>
</dbReference>
<sequence>MAARNAFFNIKPTKRSNPEARTTLDALHTFQLKKLQNNQQNVNSLLEQVSTIQSYISTSTQSYEISDYNAQLHKIQKEYSTLHENGPIYDYYLKTGELVFDYYDIQAKIQEGAAGPVKRPVSKPGSIFAALETAAKTDDPQSLLGEHTNETLGRDKLLDSYLQKIDPQHARGSHEIEFETFGDCPDCGTEMTFSSNEAVFTCTKCGYQDFVLIDSDKPSYKDPPREVSYYAYKRINHFNEWLAQFQAKESTEIPQEVYDAIVIELKKERIMDYRTLKASKAKEILKKLKFNKYYEHIPHILNRLNGQTAPVMTREVEEKLRYMFKEIQPSFQNHCPKGRSNFLSYSYVLYKFCELLELDEYLPCFPLLKNRDKLYIQDKIWQKICADLSWEFIRSI</sequence>
<dbReference type="Pfam" id="PF04947">
    <property type="entry name" value="Pox_VLTF3"/>
    <property type="match status" value="1"/>
</dbReference>
<reference evidence="1" key="1">
    <citation type="journal article" date="2020" name="Nature">
        <title>Giant virus diversity and host interactions through global metagenomics.</title>
        <authorList>
            <person name="Schulz F."/>
            <person name="Roux S."/>
            <person name="Paez-Espino D."/>
            <person name="Jungbluth S."/>
            <person name="Walsh D.A."/>
            <person name="Denef V.J."/>
            <person name="McMahon K.D."/>
            <person name="Konstantinidis K.T."/>
            <person name="Eloe-Fadrosh E.A."/>
            <person name="Kyrpides N.C."/>
            <person name="Woyke T."/>
        </authorList>
    </citation>
    <scope>NUCLEOTIDE SEQUENCE</scope>
    <source>
        <strain evidence="1">GVMAG-M-3300023174-137</strain>
    </source>
</reference>
<proteinExistence type="predicted"/>
<accession>A0A6C0DCN6</accession>
<protein>
    <recommendedName>
        <fullName evidence="2">Viral late gene transcription factor 3 zinc ribbon domain-containing protein</fullName>
    </recommendedName>
</protein>